<comment type="caution">
    <text evidence="2">The sequence shown here is derived from an EMBL/GenBank/DDBJ whole genome shotgun (WGS) entry which is preliminary data.</text>
</comment>
<feature type="compositionally biased region" description="Polar residues" evidence="1">
    <location>
        <begin position="9"/>
        <end position="23"/>
    </location>
</feature>
<organism evidence="2 3">
    <name type="scientific">Araneus ventricosus</name>
    <name type="common">Orbweaver spider</name>
    <name type="synonym">Epeira ventricosa</name>
    <dbReference type="NCBI Taxonomy" id="182803"/>
    <lineage>
        <taxon>Eukaryota</taxon>
        <taxon>Metazoa</taxon>
        <taxon>Ecdysozoa</taxon>
        <taxon>Arthropoda</taxon>
        <taxon>Chelicerata</taxon>
        <taxon>Arachnida</taxon>
        <taxon>Araneae</taxon>
        <taxon>Araneomorphae</taxon>
        <taxon>Entelegynae</taxon>
        <taxon>Araneoidea</taxon>
        <taxon>Araneidae</taxon>
        <taxon>Araneus</taxon>
    </lineage>
</organism>
<evidence type="ECO:0000313" key="2">
    <source>
        <dbReference type="EMBL" id="GBM15156.1"/>
    </source>
</evidence>
<accession>A0A4Y2DGK3</accession>
<sequence>MDWKWWNSKELTNSKSKAPSVDSNLGPRRDGSGNTKDLRALGPRVEARNETRIVRWKDFWELEPCLKINFGIFRSDLPNF</sequence>
<reference evidence="2 3" key="1">
    <citation type="journal article" date="2019" name="Sci. Rep.">
        <title>Orb-weaving spider Araneus ventricosus genome elucidates the spidroin gene catalogue.</title>
        <authorList>
            <person name="Kono N."/>
            <person name="Nakamura H."/>
            <person name="Ohtoshi R."/>
            <person name="Moran D.A.P."/>
            <person name="Shinohara A."/>
            <person name="Yoshida Y."/>
            <person name="Fujiwara M."/>
            <person name="Mori M."/>
            <person name="Tomita M."/>
            <person name="Arakawa K."/>
        </authorList>
    </citation>
    <scope>NUCLEOTIDE SEQUENCE [LARGE SCALE GENOMIC DNA]</scope>
</reference>
<dbReference type="Proteomes" id="UP000499080">
    <property type="component" value="Unassembled WGS sequence"/>
</dbReference>
<name>A0A4Y2DGK3_ARAVE</name>
<proteinExistence type="predicted"/>
<dbReference type="EMBL" id="BGPR01089401">
    <property type="protein sequence ID" value="GBM15156.1"/>
    <property type="molecule type" value="Genomic_DNA"/>
</dbReference>
<evidence type="ECO:0000256" key="1">
    <source>
        <dbReference type="SAM" id="MobiDB-lite"/>
    </source>
</evidence>
<keyword evidence="3" id="KW-1185">Reference proteome</keyword>
<protein>
    <submittedName>
        <fullName evidence="2">Uncharacterized protein</fullName>
    </submittedName>
</protein>
<feature type="region of interest" description="Disordered" evidence="1">
    <location>
        <begin position="1"/>
        <end position="42"/>
    </location>
</feature>
<evidence type="ECO:0000313" key="3">
    <source>
        <dbReference type="Proteomes" id="UP000499080"/>
    </source>
</evidence>
<gene>
    <name evidence="2" type="ORF">AVEN_223530_1</name>
</gene>
<dbReference type="AlphaFoldDB" id="A0A4Y2DGK3"/>
<feature type="compositionally biased region" description="Basic and acidic residues" evidence="1">
    <location>
        <begin position="27"/>
        <end position="42"/>
    </location>
</feature>